<accession>A0ABX1Q5I2</accession>
<dbReference type="PANTHER" id="PTHR46401">
    <property type="entry name" value="GLYCOSYLTRANSFERASE WBBK-RELATED"/>
    <property type="match status" value="1"/>
</dbReference>
<evidence type="ECO:0000313" key="2">
    <source>
        <dbReference type="EMBL" id="NMG46032.1"/>
    </source>
</evidence>
<dbReference type="CDD" id="cd03801">
    <property type="entry name" value="GT4_PimA-like"/>
    <property type="match status" value="1"/>
</dbReference>
<sequence>MHAQSRRPWADRIISNASIARGDGVRINQRLLKQDEGAFEENGNAASIYLGMWSALNKIAADFDILFANHSLTALPVAFCRAGRAKRFYYVQAYEPEYFQLESGLRSKILRRLSQLSYKLPLVQIANAPIYINYREIRAKKWIPPGVSREIFQRRTCLPFDSIDDDIFVGVIGRREPSKGIIYALEAFEKLSQTDSRYRLKVAFGNLPKKWTHPKVEVVVPKNDRELADFYRSLDVLIAPGIVQLGACHYPVLEAMACGTPVVTTGYLPANTENAWIVPIKNSSAIASAVERIAGMDSSVRAKYLEKAVNAIEPFMWDNVAEQFLEYFFVQGR</sequence>
<name>A0ABX1Q5I2_9RHOO</name>
<evidence type="ECO:0000313" key="3">
    <source>
        <dbReference type="Proteomes" id="UP000623795"/>
    </source>
</evidence>
<dbReference type="Proteomes" id="UP000623795">
    <property type="component" value="Unassembled WGS sequence"/>
</dbReference>
<dbReference type="Pfam" id="PF13692">
    <property type="entry name" value="Glyco_trans_1_4"/>
    <property type="match status" value="1"/>
</dbReference>
<protein>
    <submittedName>
        <fullName evidence="2">Glycosyltransferase</fullName>
    </submittedName>
</protein>
<evidence type="ECO:0000256" key="1">
    <source>
        <dbReference type="ARBA" id="ARBA00022679"/>
    </source>
</evidence>
<keyword evidence="1" id="KW-0808">Transferase</keyword>
<keyword evidence="3" id="KW-1185">Reference proteome</keyword>
<proteinExistence type="predicted"/>
<dbReference type="Gene3D" id="3.40.50.2000">
    <property type="entry name" value="Glycogen Phosphorylase B"/>
    <property type="match status" value="2"/>
</dbReference>
<comment type="caution">
    <text evidence="2">The sequence shown here is derived from an EMBL/GenBank/DDBJ whole genome shotgun (WGS) entry which is preliminary data.</text>
</comment>
<reference evidence="2 3" key="1">
    <citation type="submission" date="2019-12" db="EMBL/GenBank/DDBJ databases">
        <title>Comparative genomics gives insights into the taxonomy of the Azoarcus-Aromatoleum group and reveals separate origins of nif in the plant-associated Azoarcus and non-plant-associated Aromatoleum sub-groups.</title>
        <authorList>
            <person name="Lafos M."/>
            <person name="Maluk M."/>
            <person name="Batista M."/>
            <person name="Junghare M."/>
            <person name="Carmona M."/>
            <person name="Faoro H."/>
            <person name="Cruz L.M."/>
            <person name="Battistoni F."/>
            <person name="De Souza E."/>
            <person name="Pedrosa F."/>
            <person name="Chen W.-M."/>
            <person name="Poole P.S."/>
            <person name="Dixon R.A."/>
            <person name="James E.K."/>
        </authorList>
    </citation>
    <scope>NUCLEOTIDE SEQUENCE [LARGE SCALE GENOMIC DNA]</scope>
    <source>
        <strain evidence="2 3">Td21</strain>
    </source>
</reference>
<dbReference type="SUPFAM" id="SSF53756">
    <property type="entry name" value="UDP-Glycosyltransferase/glycogen phosphorylase"/>
    <property type="match status" value="1"/>
</dbReference>
<gene>
    <name evidence="2" type="ORF">GPA22_20135</name>
</gene>
<dbReference type="EMBL" id="WTVN01000046">
    <property type="protein sequence ID" value="NMG46032.1"/>
    <property type="molecule type" value="Genomic_DNA"/>
</dbReference>
<dbReference type="PANTHER" id="PTHR46401:SF2">
    <property type="entry name" value="GLYCOSYLTRANSFERASE WBBK-RELATED"/>
    <property type="match status" value="1"/>
</dbReference>
<organism evidence="2 3">
    <name type="scientific">Aromatoleum toluvorans</name>
    <dbReference type="NCBI Taxonomy" id="92002"/>
    <lineage>
        <taxon>Bacteria</taxon>
        <taxon>Pseudomonadati</taxon>
        <taxon>Pseudomonadota</taxon>
        <taxon>Betaproteobacteria</taxon>
        <taxon>Rhodocyclales</taxon>
        <taxon>Rhodocyclaceae</taxon>
        <taxon>Aromatoleum</taxon>
    </lineage>
</organism>